<accession>A0ABQ9CLN9</accession>
<gene>
    <name evidence="1" type="ORF">WISP_146695</name>
</gene>
<proteinExistence type="predicted"/>
<name>A0ABQ9CLN9_9PASS</name>
<dbReference type="Proteomes" id="UP001145742">
    <property type="component" value="Unassembled WGS sequence"/>
</dbReference>
<sequence length="110" mass="12607">MPAASELLMKNASDQAERKVLEYGGSKREAEYIITHAFVFLYDGQNLPVFRKVAQNLYNFRQSRIYDLIVTPHLKDSVVGDVLDSMVSKACCQDQYDRFLIQKTLALDDQ</sequence>
<organism evidence="1 2">
    <name type="scientific">Willisornis vidua</name>
    <name type="common">Xingu scale-backed antbird</name>
    <dbReference type="NCBI Taxonomy" id="1566151"/>
    <lineage>
        <taxon>Eukaryota</taxon>
        <taxon>Metazoa</taxon>
        <taxon>Chordata</taxon>
        <taxon>Craniata</taxon>
        <taxon>Vertebrata</taxon>
        <taxon>Euteleostomi</taxon>
        <taxon>Archelosauria</taxon>
        <taxon>Archosauria</taxon>
        <taxon>Dinosauria</taxon>
        <taxon>Saurischia</taxon>
        <taxon>Theropoda</taxon>
        <taxon>Coelurosauria</taxon>
        <taxon>Aves</taxon>
        <taxon>Neognathae</taxon>
        <taxon>Neoaves</taxon>
        <taxon>Telluraves</taxon>
        <taxon>Australaves</taxon>
        <taxon>Passeriformes</taxon>
        <taxon>Thamnophilidae</taxon>
        <taxon>Willisornis</taxon>
    </lineage>
</organism>
<reference evidence="1" key="1">
    <citation type="submission" date="2019-10" db="EMBL/GenBank/DDBJ databases">
        <authorList>
            <person name="Soares A.E.R."/>
            <person name="Aleixo A."/>
            <person name="Schneider P."/>
            <person name="Miyaki C.Y."/>
            <person name="Schneider M.P."/>
            <person name="Mello C."/>
            <person name="Vasconcelos A.T.R."/>
        </authorList>
    </citation>
    <scope>NUCLEOTIDE SEQUENCE</scope>
    <source>
        <tissue evidence="1">Muscle</tissue>
    </source>
</reference>
<comment type="caution">
    <text evidence="1">The sequence shown here is derived from an EMBL/GenBank/DDBJ whole genome shotgun (WGS) entry which is preliminary data.</text>
</comment>
<evidence type="ECO:0000313" key="2">
    <source>
        <dbReference type="Proteomes" id="UP001145742"/>
    </source>
</evidence>
<keyword evidence="2" id="KW-1185">Reference proteome</keyword>
<dbReference type="EMBL" id="WHWB01034782">
    <property type="protein sequence ID" value="KAJ7404283.1"/>
    <property type="molecule type" value="Genomic_DNA"/>
</dbReference>
<evidence type="ECO:0000313" key="1">
    <source>
        <dbReference type="EMBL" id="KAJ7404283.1"/>
    </source>
</evidence>
<protein>
    <submittedName>
        <fullName evidence="1">Uncharacterized protein</fullName>
    </submittedName>
</protein>